<dbReference type="AlphaFoldDB" id="A0A917L6J8"/>
<evidence type="ECO:0000313" key="2">
    <source>
        <dbReference type="Proteomes" id="UP000625682"/>
    </source>
</evidence>
<gene>
    <name evidence="1" type="ORF">GCM10012282_46830</name>
</gene>
<reference evidence="1" key="1">
    <citation type="journal article" date="2014" name="Int. J. Syst. Evol. Microbiol.">
        <title>Complete genome sequence of Corynebacterium casei LMG S-19264T (=DSM 44701T), isolated from a smear-ripened cheese.</title>
        <authorList>
            <consortium name="US DOE Joint Genome Institute (JGI-PGF)"/>
            <person name="Walter F."/>
            <person name="Albersmeier A."/>
            <person name="Kalinowski J."/>
            <person name="Ruckert C."/>
        </authorList>
    </citation>
    <scope>NUCLEOTIDE SEQUENCE</scope>
    <source>
        <strain evidence="1">CGMCC 4.7272</strain>
    </source>
</reference>
<comment type="caution">
    <text evidence="1">The sequence shown here is derived from an EMBL/GenBank/DDBJ whole genome shotgun (WGS) entry which is preliminary data.</text>
</comment>
<name>A0A917L6J8_9ACTN</name>
<reference evidence="1" key="2">
    <citation type="submission" date="2020-09" db="EMBL/GenBank/DDBJ databases">
        <authorList>
            <person name="Sun Q."/>
            <person name="Zhou Y."/>
        </authorList>
    </citation>
    <scope>NUCLEOTIDE SEQUENCE</scope>
    <source>
        <strain evidence="1">CGMCC 4.7272</strain>
    </source>
</reference>
<organism evidence="1 2">
    <name type="scientific">Streptomyces lacrimifluminis</name>
    <dbReference type="NCBI Taxonomy" id="1500077"/>
    <lineage>
        <taxon>Bacteria</taxon>
        <taxon>Bacillati</taxon>
        <taxon>Actinomycetota</taxon>
        <taxon>Actinomycetes</taxon>
        <taxon>Kitasatosporales</taxon>
        <taxon>Streptomycetaceae</taxon>
        <taxon>Streptomyces</taxon>
    </lineage>
</organism>
<sequence>MWNSGPSTLAGITLPVIALSRVAVREQAGGGNNLSIGLTSMAYHLKVLSSVEECVLAREGAVAAAVAEVAERQQGRAC</sequence>
<proteinExistence type="predicted"/>
<evidence type="ECO:0000313" key="1">
    <source>
        <dbReference type="EMBL" id="GGJ44528.1"/>
    </source>
</evidence>
<dbReference type="Proteomes" id="UP000625682">
    <property type="component" value="Unassembled WGS sequence"/>
</dbReference>
<dbReference type="EMBL" id="BMMU01000015">
    <property type="protein sequence ID" value="GGJ44528.1"/>
    <property type="molecule type" value="Genomic_DNA"/>
</dbReference>
<keyword evidence="2" id="KW-1185">Reference proteome</keyword>
<accession>A0A917L6J8</accession>
<protein>
    <submittedName>
        <fullName evidence="1">Uncharacterized protein</fullName>
    </submittedName>
</protein>